<feature type="compositionally biased region" description="Low complexity" evidence="16">
    <location>
        <begin position="817"/>
        <end position="849"/>
    </location>
</feature>
<feature type="compositionally biased region" description="Polar residues" evidence="16">
    <location>
        <begin position="362"/>
        <end position="384"/>
    </location>
</feature>
<accession>A0AAV9JQW3</accession>
<sequence length="1131" mass="117613">MSEVEARPPPNRGRSSFRGGRGGFGRGGPRGGRKPMNGTLEAPSAEEAFEEQGELGEMKKKFAPELGMLRDMFPDWTDTDLVFALQETDGDVANTVDKITQGNVSQFAEVKKPKDRARSKVKEEPAMAGATDRLTARGGRGRGGFDAARGGRGRGSDRGRGAFRGGRGGHATTNGTPKDVPASSIPTAESTAWDDAPSTEVAEGGWDTTAPDTTKDTNEEPAQSSWGNVVTAEATPAAASEGVKSSLIPEGGAKKSWASMFSQPPPAPAPAKQAPAPAHLQPAELVASEQVPAVSEEALEEQHEPEPLPLAPTIQEPVAEPIPEPSPLGAPSLSDGDELAITPSKDPLTEENVEHIPDESHAPSTQTVASTVGSVDTRNLTTPLPSQPGPIGSRPPMGGFAASAYRATGVPGRSASFQRRVLEQQEAVVMPGHNAVDRAAVQFGSMGLNGDAGPDVDEDREEPETQQALQHSPPSQPRTSLPPAPMQAEEPVMPQGLPAPKQAPGLPPASQQNQQQMHDAAMAPGLTQDQSQMNPNYSQYGRYGQPGMQQDSKPYDPFSHQAQPSQYDQYGIQQAAQQAPQQAPQQQSQSGFGGLSSAPNDYSSYYTSNEQRNAYNQYYGGSFGPQEARGQAGPQDAGQGQQQRSASGFGAGPNESAYASQAQQQVSRSPSPSNVQAVRETRGDAKERKYLQYQVERTLMQPRFAPPPHQRMEPQKQSQLPESKPVRRPVLQNIHPDVLASVAASLSPESPLHPDYFRVGGGGGKLSDMSNRNLLPPLSSPHPTVYLNQSSDSSNQQVQSRFAEAPGSGQNTPNPLMGGQQQAPPNAQQAQQHAMHQQGPTQQQQQQQPGGYGGGGAAAAAAAAAAGFPYGHPYYNSPYQQAYAAQFGGYGPQAGSGYGGGGFPGKQQGGAMYGAPQGYAMGAQTSYDQHSASPANAGAFGQNQQSSMRSASGMSSGIGGGLDDYGRSSMQSGSHQQSSAFGGMNDPFARSASGFGGQGGYAQQSMGGPEDSLKPYIEAKSGPSPALGQPGRPGSAANSAVGSAQAGLPQAQQSQTGFGAGYPGFPGQGGSQYGGGLGGLGSHQQQQQQQGQQGGMGGQGGYGGYAGAGGFSQTYGNYGSRGGWGSNYGAH</sequence>
<feature type="compositionally biased region" description="Gly residues" evidence="16">
    <location>
        <begin position="1058"/>
        <end position="1081"/>
    </location>
</feature>
<gene>
    <name evidence="18" type="ORF">LTR36_000560</name>
</gene>
<comment type="caution">
    <text evidence="18">The sequence shown here is derived from an EMBL/GenBank/DDBJ whole genome shotgun (WGS) entry which is preliminary data.</text>
</comment>
<keyword evidence="8" id="KW-0597">Phosphoprotein</keyword>
<evidence type="ECO:0000313" key="19">
    <source>
        <dbReference type="Proteomes" id="UP001324427"/>
    </source>
</evidence>
<feature type="compositionally biased region" description="Pro residues" evidence="16">
    <location>
        <begin position="474"/>
        <end position="485"/>
    </location>
</feature>
<dbReference type="PROSITE" id="PS51140">
    <property type="entry name" value="CUE"/>
    <property type="match status" value="1"/>
</dbReference>
<evidence type="ECO:0000256" key="16">
    <source>
        <dbReference type="SAM" id="MobiDB-lite"/>
    </source>
</evidence>
<evidence type="ECO:0000256" key="1">
    <source>
        <dbReference type="ARBA" id="ARBA00004123"/>
    </source>
</evidence>
<evidence type="ECO:0000256" key="6">
    <source>
        <dbReference type="ARBA" id="ARBA00022454"/>
    </source>
</evidence>
<feature type="compositionally biased region" description="Polar residues" evidence="16">
    <location>
        <begin position="527"/>
        <end position="539"/>
    </location>
</feature>
<keyword evidence="11" id="KW-0832">Ubl conjugation</keyword>
<feature type="compositionally biased region" description="Low complexity" evidence="16">
    <location>
        <begin position="128"/>
        <end position="137"/>
    </location>
</feature>
<feature type="compositionally biased region" description="Basic and acidic residues" evidence="16">
    <location>
        <begin position="352"/>
        <end position="361"/>
    </location>
</feature>
<feature type="region of interest" description="Disordered" evidence="16">
    <location>
        <begin position="937"/>
        <end position="1103"/>
    </location>
</feature>
<evidence type="ECO:0000256" key="2">
    <source>
        <dbReference type="ARBA" id="ARBA00004496"/>
    </source>
</evidence>
<keyword evidence="14" id="KW-0234">DNA repair</keyword>
<keyword evidence="10" id="KW-0833">Ubl conjugation pathway</keyword>
<keyword evidence="13" id="KW-0238">DNA-binding</keyword>
<dbReference type="GO" id="GO:0003677">
    <property type="term" value="F:DNA binding"/>
    <property type="evidence" value="ECO:0007669"/>
    <property type="project" value="UniProtKB-KW"/>
</dbReference>
<evidence type="ECO:0000259" key="17">
    <source>
        <dbReference type="PROSITE" id="PS51140"/>
    </source>
</evidence>
<feature type="region of interest" description="Disordered" evidence="16">
    <location>
        <begin position="109"/>
        <end position="405"/>
    </location>
</feature>
<evidence type="ECO:0000256" key="4">
    <source>
        <dbReference type="ARBA" id="ARBA00005491"/>
    </source>
</evidence>
<evidence type="ECO:0000256" key="9">
    <source>
        <dbReference type="ARBA" id="ARBA00022763"/>
    </source>
</evidence>
<feature type="compositionally biased region" description="Low complexity" evidence="16">
    <location>
        <begin position="573"/>
        <end position="590"/>
    </location>
</feature>
<organism evidence="18 19">
    <name type="scientific">Oleoguttula mirabilis</name>
    <dbReference type="NCBI Taxonomy" id="1507867"/>
    <lineage>
        <taxon>Eukaryota</taxon>
        <taxon>Fungi</taxon>
        <taxon>Dikarya</taxon>
        <taxon>Ascomycota</taxon>
        <taxon>Pezizomycotina</taxon>
        <taxon>Dothideomycetes</taxon>
        <taxon>Dothideomycetidae</taxon>
        <taxon>Mycosphaerellales</taxon>
        <taxon>Teratosphaeriaceae</taxon>
        <taxon>Oleoguttula</taxon>
    </lineage>
</organism>
<protein>
    <recommendedName>
        <fullName evidence="5">RNA polymerase II degradation factor 1</fullName>
    </recommendedName>
</protein>
<dbReference type="GO" id="GO:0043130">
    <property type="term" value="F:ubiquitin binding"/>
    <property type="evidence" value="ECO:0007669"/>
    <property type="project" value="InterPro"/>
</dbReference>
<dbReference type="PANTHER" id="PTHR16308">
    <property type="entry name" value="UBIQUITIN ASSOCIATED PROTEIN 2-LIKE/LINGERER"/>
    <property type="match status" value="1"/>
</dbReference>
<evidence type="ECO:0000256" key="5">
    <source>
        <dbReference type="ARBA" id="ARBA00020536"/>
    </source>
</evidence>
<dbReference type="GO" id="GO:0006281">
    <property type="term" value="P:DNA repair"/>
    <property type="evidence" value="ECO:0007669"/>
    <property type="project" value="UniProtKB-KW"/>
</dbReference>
<comment type="similarity">
    <text evidence="4">Belongs to the DEF1 family.</text>
</comment>
<evidence type="ECO:0000256" key="15">
    <source>
        <dbReference type="ARBA" id="ARBA00023242"/>
    </source>
</evidence>
<feature type="compositionally biased region" description="Low complexity" evidence="16">
    <location>
        <begin position="968"/>
        <end position="979"/>
    </location>
</feature>
<feature type="compositionally biased region" description="Low complexity" evidence="16">
    <location>
        <begin position="270"/>
        <end position="283"/>
    </location>
</feature>
<evidence type="ECO:0000256" key="13">
    <source>
        <dbReference type="ARBA" id="ARBA00023125"/>
    </source>
</evidence>
<name>A0AAV9JQW3_9PEZI</name>
<dbReference type="Pfam" id="PF02845">
    <property type="entry name" value="CUE"/>
    <property type="match status" value="1"/>
</dbReference>
<feature type="compositionally biased region" description="Basic and acidic residues" evidence="16">
    <location>
        <begin position="109"/>
        <end position="125"/>
    </location>
</feature>
<reference evidence="18 19" key="1">
    <citation type="submission" date="2021-11" db="EMBL/GenBank/DDBJ databases">
        <title>Black yeast isolated from Biological Soil Crust.</title>
        <authorList>
            <person name="Kurbessoian T."/>
        </authorList>
    </citation>
    <scope>NUCLEOTIDE SEQUENCE [LARGE SCALE GENOMIC DNA]</scope>
    <source>
        <strain evidence="18 19">CCFEE 5522</strain>
    </source>
</reference>
<feature type="region of interest" description="Disordered" evidence="16">
    <location>
        <begin position="747"/>
        <end position="857"/>
    </location>
</feature>
<keyword evidence="12" id="KW-0779">Telomere</keyword>
<keyword evidence="19" id="KW-1185">Reference proteome</keyword>
<dbReference type="GO" id="GO:0000781">
    <property type="term" value="C:chromosome, telomeric region"/>
    <property type="evidence" value="ECO:0007669"/>
    <property type="project" value="UniProtKB-SubCell"/>
</dbReference>
<dbReference type="InterPro" id="IPR003892">
    <property type="entry name" value="CUE"/>
</dbReference>
<feature type="compositionally biased region" description="Acidic residues" evidence="16">
    <location>
        <begin position="454"/>
        <end position="464"/>
    </location>
</feature>
<comment type="subcellular location">
    <subcellularLocation>
        <location evidence="3">Chromosome</location>
        <location evidence="3">Telomere</location>
    </subcellularLocation>
    <subcellularLocation>
        <location evidence="2">Cytoplasm</location>
    </subcellularLocation>
    <subcellularLocation>
        <location evidence="1">Nucleus</location>
    </subcellularLocation>
</comment>
<keyword evidence="7" id="KW-0963">Cytoplasm</keyword>
<keyword evidence="9" id="KW-0227">DNA damage</keyword>
<evidence type="ECO:0000256" key="12">
    <source>
        <dbReference type="ARBA" id="ARBA00022895"/>
    </source>
</evidence>
<feature type="compositionally biased region" description="Low complexity" evidence="16">
    <location>
        <begin position="659"/>
        <end position="676"/>
    </location>
</feature>
<feature type="compositionally biased region" description="Low complexity" evidence="16">
    <location>
        <begin position="946"/>
        <end position="955"/>
    </location>
</feature>
<dbReference type="Proteomes" id="UP001324427">
    <property type="component" value="Unassembled WGS sequence"/>
</dbReference>
<dbReference type="PANTHER" id="PTHR16308:SF13">
    <property type="entry name" value="PROTEIN LINGERER"/>
    <property type="match status" value="1"/>
</dbReference>
<feature type="domain" description="CUE" evidence="17">
    <location>
        <begin position="61"/>
        <end position="104"/>
    </location>
</feature>
<feature type="compositionally biased region" description="Basic and acidic residues" evidence="16">
    <location>
        <begin position="679"/>
        <end position="690"/>
    </location>
</feature>
<feature type="region of interest" description="Disordered" evidence="16">
    <location>
        <begin position="441"/>
        <end position="727"/>
    </location>
</feature>
<keyword evidence="6" id="KW-0158">Chromosome</keyword>
<feature type="compositionally biased region" description="Low complexity" evidence="16">
    <location>
        <begin position="788"/>
        <end position="800"/>
    </location>
</feature>
<keyword evidence="15" id="KW-0539">Nucleus</keyword>
<feature type="compositionally biased region" description="Gly residues" evidence="16">
    <location>
        <begin position="19"/>
        <end position="30"/>
    </location>
</feature>
<dbReference type="CDD" id="cd14368">
    <property type="entry name" value="CUE_DEF1_like"/>
    <property type="match status" value="1"/>
</dbReference>
<feature type="region of interest" description="Disordered" evidence="16">
    <location>
        <begin position="1"/>
        <end position="58"/>
    </location>
</feature>
<dbReference type="InterPro" id="IPR041803">
    <property type="entry name" value="DEF1_CUE"/>
</dbReference>
<evidence type="ECO:0000256" key="11">
    <source>
        <dbReference type="ARBA" id="ARBA00022843"/>
    </source>
</evidence>
<dbReference type="GO" id="GO:0005634">
    <property type="term" value="C:nucleus"/>
    <property type="evidence" value="ECO:0007669"/>
    <property type="project" value="UniProtKB-SubCell"/>
</dbReference>
<feature type="compositionally biased region" description="Polar residues" evidence="16">
    <location>
        <begin position="597"/>
        <end position="616"/>
    </location>
</feature>
<dbReference type="EMBL" id="JAVFHQ010000010">
    <property type="protein sequence ID" value="KAK4547603.1"/>
    <property type="molecule type" value="Genomic_DNA"/>
</dbReference>
<evidence type="ECO:0000256" key="10">
    <source>
        <dbReference type="ARBA" id="ARBA00022786"/>
    </source>
</evidence>
<feature type="compositionally biased region" description="Gly residues" evidence="16">
    <location>
        <begin position="1092"/>
        <end position="1103"/>
    </location>
</feature>
<evidence type="ECO:0000313" key="18">
    <source>
        <dbReference type="EMBL" id="KAK4547603.1"/>
    </source>
</evidence>
<proteinExistence type="inferred from homology"/>
<evidence type="ECO:0000256" key="3">
    <source>
        <dbReference type="ARBA" id="ARBA00004574"/>
    </source>
</evidence>
<evidence type="ECO:0000256" key="8">
    <source>
        <dbReference type="ARBA" id="ARBA00022553"/>
    </source>
</evidence>
<dbReference type="AlphaFoldDB" id="A0AAV9JQW3"/>
<evidence type="ECO:0000256" key="7">
    <source>
        <dbReference type="ARBA" id="ARBA00022490"/>
    </source>
</evidence>
<feature type="compositionally biased region" description="Low complexity" evidence="16">
    <location>
        <begin position="1082"/>
        <end position="1091"/>
    </location>
</feature>
<dbReference type="GO" id="GO:0005737">
    <property type="term" value="C:cytoplasm"/>
    <property type="evidence" value="ECO:0007669"/>
    <property type="project" value="UniProtKB-SubCell"/>
</dbReference>
<feature type="compositionally biased region" description="Low complexity" evidence="16">
    <location>
        <begin position="628"/>
        <end position="648"/>
    </location>
</feature>
<feature type="compositionally biased region" description="Polar residues" evidence="16">
    <location>
        <begin position="560"/>
        <end position="572"/>
    </location>
</feature>
<dbReference type="InterPro" id="IPR051833">
    <property type="entry name" value="TC-DDR_regulator"/>
</dbReference>
<evidence type="ECO:0000256" key="14">
    <source>
        <dbReference type="ARBA" id="ARBA00023204"/>
    </source>
</evidence>